<accession>A0A0E9S2Y9</accession>
<dbReference type="EMBL" id="GBXM01073000">
    <property type="protein sequence ID" value="JAH35577.1"/>
    <property type="molecule type" value="Transcribed_RNA"/>
</dbReference>
<reference evidence="1" key="1">
    <citation type="submission" date="2014-11" db="EMBL/GenBank/DDBJ databases">
        <authorList>
            <person name="Amaro Gonzalez C."/>
        </authorList>
    </citation>
    <scope>NUCLEOTIDE SEQUENCE</scope>
</reference>
<organism evidence="1">
    <name type="scientific">Anguilla anguilla</name>
    <name type="common">European freshwater eel</name>
    <name type="synonym">Muraena anguilla</name>
    <dbReference type="NCBI Taxonomy" id="7936"/>
    <lineage>
        <taxon>Eukaryota</taxon>
        <taxon>Metazoa</taxon>
        <taxon>Chordata</taxon>
        <taxon>Craniata</taxon>
        <taxon>Vertebrata</taxon>
        <taxon>Euteleostomi</taxon>
        <taxon>Actinopterygii</taxon>
        <taxon>Neopterygii</taxon>
        <taxon>Teleostei</taxon>
        <taxon>Anguilliformes</taxon>
        <taxon>Anguillidae</taxon>
        <taxon>Anguilla</taxon>
    </lineage>
</organism>
<proteinExistence type="predicted"/>
<name>A0A0E9S2Y9_ANGAN</name>
<reference evidence="1" key="2">
    <citation type="journal article" date="2015" name="Fish Shellfish Immunol.">
        <title>Early steps in the European eel (Anguilla anguilla)-Vibrio vulnificus interaction in the gills: Role of the RtxA13 toxin.</title>
        <authorList>
            <person name="Callol A."/>
            <person name="Pajuelo D."/>
            <person name="Ebbesson L."/>
            <person name="Teles M."/>
            <person name="MacKenzie S."/>
            <person name="Amaro C."/>
        </authorList>
    </citation>
    <scope>NUCLEOTIDE SEQUENCE</scope>
</reference>
<sequence>MWKIKNVRYIFLTRSQNVICKGALVVLYMVN</sequence>
<evidence type="ECO:0000313" key="1">
    <source>
        <dbReference type="EMBL" id="JAH35577.1"/>
    </source>
</evidence>
<dbReference type="AlphaFoldDB" id="A0A0E9S2Y9"/>
<protein>
    <submittedName>
        <fullName evidence="1">Uncharacterized protein</fullName>
    </submittedName>
</protein>